<dbReference type="Proteomes" id="UP001209878">
    <property type="component" value="Unassembled WGS sequence"/>
</dbReference>
<accession>A0AAD9KVN0</accession>
<evidence type="ECO:0000256" key="1">
    <source>
        <dbReference type="SAM" id="SignalP"/>
    </source>
</evidence>
<protein>
    <submittedName>
        <fullName evidence="2">Uncharacterized protein</fullName>
    </submittedName>
</protein>
<sequence length="98" mass="10766">MKLLVLSACLALASASPIDKDPTSTCRCVPNQWTGVLSSTEREFDLTGGRSNIARNDVLVNYDYARKRFAMVDLETGSRAIADYKAVSCCKCCRQLDP</sequence>
<comment type="caution">
    <text evidence="2">The sequence shown here is derived from an EMBL/GenBank/DDBJ whole genome shotgun (WGS) entry which is preliminary data.</text>
</comment>
<evidence type="ECO:0000313" key="2">
    <source>
        <dbReference type="EMBL" id="KAK2178214.1"/>
    </source>
</evidence>
<keyword evidence="3" id="KW-1185">Reference proteome</keyword>
<proteinExistence type="predicted"/>
<evidence type="ECO:0000313" key="3">
    <source>
        <dbReference type="Proteomes" id="UP001209878"/>
    </source>
</evidence>
<feature type="chain" id="PRO_5042265430" evidence="1">
    <location>
        <begin position="16"/>
        <end position="98"/>
    </location>
</feature>
<keyword evidence="1" id="KW-0732">Signal</keyword>
<name>A0AAD9KVN0_RIDPI</name>
<gene>
    <name evidence="2" type="ORF">NP493_553g01020</name>
</gene>
<dbReference type="EMBL" id="JAODUO010000553">
    <property type="protein sequence ID" value="KAK2178214.1"/>
    <property type="molecule type" value="Genomic_DNA"/>
</dbReference>
<organism evidence="2 3">
    <name type="scientific">Ridgeia piscesae</name>
    <name type="common">Tubeworm</name>
    <dbReference type="NCBI Taxonomy" id="27915"/>
    <lineage>
        <taxon>Eukaryota</taxon>
        <taxon>Metazoa</taxon>
        <taxon>Spiralia</taxon>
        <taxon>Lophotrochozoa</taxon>
        <taxon>Annelida</taxon>
        <taxon>Polychaeta</taxon>
        <taxon>Sedentaria</taxon>
        <taxon>Canalipalpata</taxon>
        <taxon>Sabellida</taxon>
        <taxon>Siboglinidae</taxon>
        <taxon>Ridgeia</taxon>
    </lineage>
</organism>
<reference evidence="2" key="1">
    <citation type="journal article" date="2023" name="Mol. Biol. Evol.">
        <title>Third-Generation Sequencing Reveals the Adaptive Role of the Epigenome in Three Deep-Sea Polychaetes.</title>
        <authorList>
            <person name="Perez M."/>
            <person name="Aroh O."/>
            <person name="Sun Y."/>
            <person name="Lan Y."/>
            <person name="Juniper S.K."/>
            <person name="Young C.R."/>
            <person name="Angers B."/>
            <person name="Qian P.Y."/>
        </authorList>
    </citation>
    <scope>NUCLEOTIDE SEQUENCE</scope>
    <source>
        <strain evidence="2">R07B-5</strain>
    </source>
</reference>
<dbReference type="AlphaFoldDB" id="A0AAD9KVN0"/>
<feature type="signal peptide" evidence="1">
    <location>
        <begin position="1"/>
        <end position="15"/>
    </location>
</feature>